<dbReference type="InterPro" id="IPR018640">
    <property type="entry name" value="DUF2063"/>
</dbReference>
<dbReference type="OrthoDB" id="343356at2"/>
<name>A0A4R9G7N0_9LEPT</name>
<organism evidence="3 4">
    <name type="scientific">Leptospira semungkisensis</name>
    <dbReference type="NCBI Taxonomy" id="2484985"/>
    <lineage>
        <taxon>Bacteria</taxon>
        <taxon>Pseudomonadati</taxon>
        <taxon>Spirochaetota</taxon>
        <taxon>Spirochaetia</taxon>
        <taxon>Leptospirales</taxon>
        <taxon>Leptospiraceae</taxon>
        <taxon>Leptospira</taxon>
    </lineage>
</organism>
<feature type="region of interest" description="Disordered" evidence="1">
    <location>
        <begin position="12"/>
        <end position="35"/>
    </location>
</feature>
<evidence type="ECO:0000313" key="4">
    <source>
        <dbReference type="Proteomes" id="UP000297453"/>
    </source>
</evidence>
<dbReference type="Proteomes" id="UP000297453">
    <property type="component" value="Unassembled WGS sequence"/>
</dbReference>
<comment type="caution">
    <text evidence="3">The sequence shown here is derived from an EMBL/GenBank/DDBJ whole genome shotgun (WGS) entry which is preliminary data.</text>
</comment>
<evidence type="ECO:0000313" key="3">
    <source>
        <dbReference type="EMBL" id="TGK07564.1"/>
    </source>
</evidence>
<sequence length="258" mass="29564">MKPEEFRSLFSQAIRSEGESDETTPGSSFASQVLPGGTLSSDSSLKVYKEAYTARFTEALGDRFETVWRILGDEDFFELAKRYISSVPSHSYNLSDYGESFPEFVGENFSEHPFIGEVADLELHVSKIFHLPPNRNEEPKDFPSLGEFSDLKFIFHESIMFLHYTHPIYELWKDQEEDAEPELPQKQDQYLVMGKREENLWIREIDLWEFKFGKSLLQGKSLIEAVEHSGKAPRGSASISEFLSGLSQGKLISEIMRL</sequence>
<dbReference type="Gene3D" id="1.10.150.690">
    <property type="entry name" value="DUF2063"/>
    <property type="match status" value="1"/>
</dbReference>
<keyword evidence="4" id="KW-1185">Reference proteome</keyword>
<feature type="domain" description="Putative DNA-binding" evidence="2">
    <location>
        <begin position="9"/>
        <end position="105"/>
    </location>
</feature>
<evidence type="ECO:0000259" key="2">
    <source>
        <dbReference type="Pfam" id="PF09836"/>
    </source>
</evidence>
<accession>A0A4R9G7N0</accession>
<dbReference type="Pfam" id="PF09836">
    <property type="entry name" value="DUF2063"/>
    <property type="match status" value="1"/>
</dbReference>
<dbReference type="EMBL" id="RQEP01000005">
    <property type="protein sequence ID" value="TGK07564.1"/>
    <property type="molecule type" value="Genomic_DNA"/>
</dbReference>
<gene>
    <name evidence="3" type="ORF">EHO59_05535</name>
</gene>
<reference evidence="3" key="1">
    <citation type="journal article" date="2019" name="PLoS Negl. Trop. Dis.">
        <title>Revisiting the worldwide diversity of Leptospira species in the environment.</title>
        <authorList>
            <person name="Vincent A.T."/>
            <person name="Schiettekatte O."/>
            <person name="Bourhy P."/>
            <person name="Veyrier F.J."/>
            <person name="Picardeau M."/>
        </authorList>
    </citation>
    <scope>NUCLEOTIDE SEQUENCE [LARGE SCALE GENOMIC DNA]</scope>
    <source>
        <strain evidence="3">SSS9</strain>
    </source>
</reference>
<proteinExistence type="predicted"/>
<dbReference type="RefSeq" id="WP_135585546.1">
    <property type="nucleotide sequence ID" value="NZ_RQEP01000005.1"/>
</dbReference>
<dbReference type="AlphaFoldDB" id="A0A4R9G7N0"/>
<evidence type="ECO:0000256" key="1">
    <source>
        <dbReference type="SAM" id="MobiDB-lite"/>
    </source>
</evidence>
<dbReference type="InterPro" id="IPR044922">
    <property type="entry name" value="DUF2063_N_sf"/>
</dbReference>
<protein>
    <submittedName>
        <fullName evidence="3">DUF2063 domain-containing protein</fullName>
    </submittedName>
</protein>